<accession>A0ABR0K256</accession>
<dbReference type="EMBL" id="JAVRRG010000142">
    <property type="protein sequence ID" value="KAK5081050.1"/>
    <property type="molecule type" value="Genomic_DNA"/>
</dbReference>
<keyword evidence="1" id="KW-0328">Glycosyltransferase</keyword>
<dbReference type="Pfam" id="PF00534">
    <property type="entry name" value="Glycos_transf_1"/>
    <property type="match status" value="1"/>
</dbReference>
<organism evidence="4 5">
    <name type="scientific">Lithohypha guttulata</name>
    <dbReference type="NCBI Taxonomy" id="1690604"/>
    <lineage>
        <taxon>Eukaryota</taxon>
        <taxon>Fungi</taxon>
        <taxon>Dikarya</taxon>
        <taxon>Ascomycota</taxon>
        <taxon>Pezizomycotina</taxon>
        <taxon>Eurotiomycetes</taxon>
        <taxon>Chaetothyriomycetidae</taxon>
        <taxon>Chaetothyriales</taxon>
        <taxon>Trichomeriaceae</taxon>
        <taxon>Lithohypha</taxon>
    </lineage>
</organism>
<dbReference type="InterPro" id="IPR001296">
    <property type="entry name" value="Glyco_trans_1"/>
</dbReference>
<dbReference type="Proteomes" id="UP001345013">
    <property type="component" value="Unassembled WGS sequence"/>
</dbReference>
<evidence type="ECO:0000259" key="3">
    <source>
        <dbReference type="Pfam" id="PF13439"/>
    </source>
</evidence>
<sequence>MRIAIVAPLFECVPPRQYGGTERVVYFIVEELVRLGHTVTLYATSGSKTSGQLIECWNGTFREHGVGNDVEDTRDPYTAQLKLAMSGIATHDIVHIHHSAHPYHPTVLESIQTVPIVWTDHNTVHNDDKPRIFKSLAKLNIGLTALSESHRSTVPDAKWLTTIHHGLPVNMLTPLRVTPIYLAFLGRIAPEKGITTAVRISEAGGFELKVAAKVDTADQAFYEKEVKPLFAASKVDFIGEISEAEKGPFLSAAIALIFPICWLEPFGLVMIEAMACGCPIVAFRKGSVPEIVEDGLTGFVVDTEEEAIEALRHVGRLDRTRIRQRFEERFTSTIMAKKYMDVYERTIKEANALQKAKELERVNAIEEASLHKRPGLLSASRRSSSFQDSFSQHLHQPYAARKMISMIPLKVQPN</sequence>
<protein>
    <recommendedName>
        <fullName evidence="6">Glycosyltransferase</fullName>
    </recommendedName>
</protein>
<name>A0ABR0K256_9EURO</name>
<evidence type="ECO:0000313" key="4">
    <source>
        <dbReference type="EMBL" id="KAK5081050.1"/>
    </source>
</evidence>
<dbReference type="SUPFAM" id="SSF53756">
    <property type="entry name" value="UDP-Glycosyltransferase/glycogen phosphorylase"/>
    <property type="match status" value="1"/>
</dbReference>
<evidence type="ECO:0008006" key="6">
    <source>
        <dbReference type="Google" id="ProtNLM"/>
    </source>
</evidence>
<dbReference type="InterPro" id="IPR028098">
    <property type="entry name" value="Glyco_trans_4-like_N"/>
</dbReference>
<evidence type="ECO:0000259" key="2">
    <source>
        <dbReference type="Pfam" id="PF00534"/>
    </source>
</evidence>
<feature type="domain" description="Glycosyltransferase subfamily 4-like N-terminal" evidence="3">
    <location>
        <begin position="18"/>
        <end position="131"/>
    </location>
</feature>
<reference evidence="4 5" key="1">
    <citation type="submission" date="2023-08" db="EMBL/GenBank/DDBJ databases">
        <title>Black Yeasts Isolated from many extreme environments.</title>
        <authorList>
            <person name="Coleine C."/>
            <person name="Stajich J.E."/>
            <person name="Selbmann L."/>
        </authorList>
    </citation>
    <scope>NUCLEOTIDE SEQUENCE [LARGE SCALE GENOMIC DNA]</scope>
    <source>
        <strain evidence="4 5">CCFEE 5885</strain>
    </source>
</reference>
<dbReference type="Pfam" id="PF13439">
    <property type="entry name" value="Glyco_transf_4"/>
    <property type="match status" value="1"/>
</dbReference>
<gene>
    <name evidence="4" type="ORF">LTR24_008322</name>
</gene>
<dbReference type="Gene3D" id="3.40.50.2000">
    <property type="entry name" value="Glycogen Phosphorylase B"/>
    <property type="match status" value="2"/>
</dbReference>
<feature type="domain" description="Glycosyl transferase family 1" evidence="2">
    <location>
        <begin position="177"/>
        <end position="314"/>
    </location>
</feature>
<comment type="caution">
    <text evidence="4">The sequence shown here is derived from an EMBL/GenBank/DDBJ whole genome shotgun (WGS) entry which is preliminary data.</text>
</comment>
<dbReference type="PANTHER" id="PTHR12526:SF595">
    <property type="entry name" value="BLL5217 PROTEIN"/>
    <property type="match status" value="1"/>
</dbReference>
<evidence type="ECO:0000256" key="1">
    <source>
        <dbReference type="ARBA" id="ARBA00022676"/>
    </source>
</evidence>
<dbReference type="PANTHER" id="PTHR12526">
    <property type="entry name" value="GLYCOSYLTRANSFERASE"/>
    <property type="match status" value="1"/>
</dbReference>
<evidence type="ECO:0000313" key="5">
    <source>
        <dbReference type="Proteomes" id="UP001345013"/>
    </source>
</evidence>
<keyword evidence="1" id="KW-0808">Transferase</keyword>
<proteinExistence type="predicted"/>
<dbReference type="CDD" id="cd03802">
    <property type="entry name" value="GT4_AviGT4-like"/>
    <property type="match status" value="1"/>
</dbReference>
<keyword evidence="5" id="KW-1185">Reference proteome</keyword>